<comment type="caution">
    <text evidence="1">The sequence shown here is derived from an EMBL/GenBank/DDBJ whole genome shotgun (WGS) entry which is preliminary data.</text>
</comment>
<sequence length="152" mass="18127">MFWKRKRKKEEEEERNQQEIDVSIDEVRQAIKQCASDMPMGISLRSLVNDDHSINFKLLKNILKGIPKQKFYMSKETFEVFEDAEKAKTIDKVQVAVDQYISEKNEIPVIPGEPTFRISYFLIKEYLHHEQPDYPLYIDPNDRLVTHRRPNQ</sequence>
<dbReference type="InterPro" id="IPR025071">
    <property type="entry name" value="DUF3939"/>
</dbReference>
<organism evidence="1 2">
    <name type="scientific">Alkalihalobacterium chitinilyticum</name>
    <dbReference type="NCBI Taxonomy" id="2980103"/>
    <lineage>
        <taxon>Bacteria</taxon>
        <taxon>Bacillati</taxon>
        <taxon>Bacillota</taxon>
        <taxon>Bacilli</taxon>
        <taxon>Bacillales</taxon>
        <taxon>Bacillaceae</taxon>
        <taxon>Alkalihalobacterium</taxon>
    </lineage>
</organism>
<gene>
    <name evidence="1" type="ORF">N7Z68_16035</name>
</gene>
<dbReference type="Proteomes" id="UP001148125">
    <property type="component" value="Unassembled WGS sequence"/>
</dbReference>
<proteinExistence type="predicted"/>
<accession>A0ABT5VHZ4</accession>
<name>A0ABT5VHZ4_9BACI</name>
<keyword evidence="2" id="KW-1185">Reference proteome</keyword>
<dbReference type="RefSeq" id="WP_275119473.1">
    <property type="nucleotide sequence ID" value="NZ_JAOTPO010000011.1"/>
</dbReference>
<evidence type="ECO:0000313" key="1">
    <source>
        <dbReference type="EMBL" id="MDE5414870.1"/>
    </source>
</evidence>
<evidence type="ECO:0000313" key="2">
    <source>
        <dbReference type="Proteomes" id="UP001148125"/>
    </source>
</evidence>
<protein>
    <submittedName>
        <fullName evidence="1">DUF3939 domain-containing protein</fullName>
    </submittedName>
</protein>
<reference evidence="1" key="1">
    <citation type="submission" date="2024-05" db="EMBL/GenBank/DDBJ databases">
        <title>Alkalihalobacillus sp. strain MEB203 novel alkaliphilic bacterium from Lonar Lake, India.</title>
        <authorList>
            <person name="Joshi A."/>
            <person name="Thite S."/>
            <person name="Mengade P."/>
        </authorList>
    </citation>
    <scope>NUCLEOTIDE SEQUENCE</scope>
    <source>
        <strain evidence="1">MEB 203</strain>
    </source>
</reference>
<dbReference type="EMBL" id="JAOTPO010000011">
    <property type="protein sequence ID" value="MDE5414870.1"/>
    <property type="molecule type" value="Genomic_DNA"/>
</dbReference>
<dbReference type="Pfam" id="PF13075">
    <property type="entry name" value="DUF3939"/>
    <property type="match status" value="1"/>
</dbReference>